<proteinExistence type="predicted"/>
<protein>
    <submittedName>
        <fullName evidence="1">19624_t:CDS:1</fullName>
    </submittedName>
</protein>
<dbReference type="EMBL" id="CAJVPZ010007449">
    <property type="protein sequence ID" value="CAG8586339.1"/>
    <property type="molecule type" value="Genomic_DNA"/>
</dbReference>
<dbReference type="AlphaFoldDB" id="A0A9N9C4M4"/>
<evidence type="ECO:0000313" key="2">
    <source>
        <dbReference type="Proteomes" id="UP000789396"/>
    </source>
</evidence>
<comment type="caution">
    <text evidence="1">The sequence shown here is derived from an EMBL/GenBank/DDBJ whole genome shotgun (WGS) entry which is preliminary data.</text>
</comment>
<keyword evidence="2" id="KW-1185">Reference proteome</keyword>
<organism evidence="1 2">
    <name type="scientific">Racocetra fulgida</name>
    <dbReference type="NCBI Taxonomy" id="60492"/>
    <lineage>
        <taxon>Eukaryota</taxon>
        <taxon>Fungi</taxon>
        <taxon>Fungi incertae sedis</taxon>
        <taxon>Mucoromycota</taxon>
        <taxon>Glomeromycotina</taxon>
        <taxon>Glomeromycetes</taxon>
        <taxon>Diversisporales</taxon>
        <taxon>Gigasporaceae</taxon>
        <taxon>Racocetra</taxon>
    </lineage>
</organism>
<name>A0A9N9C4M4_9GLOM</name>
<evidence type="ECO:0000313" key="1">
    <source>
        <dbReference type="EMBL" id="CAG8586339.1"/>
    </source>
</evidence>
<reference evidence="1" key="1">
    <citation type="submission" date="2021-06" db="EMBL/GenBank/DDBJ databases">
        <authorList>
            <person name="Kallberg Y."/>
            <person name="Tangrot J."/>
            <person name="Rosling A."/>
        </authorList>
    </citation>
    <scope>NUCLEOTIDE SEQUENCE</scope>
    <source>
        <strain evidence="1">IN212</strain>
    </source>
</reference>
<gene>
    <name evidence="1" type="ORF">RFULGI_LOCUS6056</name>
</gene>
<sequence>MSFNKNLQNFAPTSDTLPRLDENFVIKLSTDSNNEPNAEKQFFKHAVEYYGAHDEKK</sequence>
<accession>A0A9N9C4M4</accession>
<dbReference type="Proteomes" id="UP000789396">
    <property type="component" value="Unassembled WGS sequence"/>
</dbReference>
<dbReference type="OrthoDB" id="2462816at2759"/>